<comment type="caution">
    <text evidence="2">The sequence shown here is derived from an EMBL/GenBank/DDBJ whole genome shotgun (WGS) entry which is preliminary data.</text>
</comment>
<feature type="chain" id="PRO_5036491243" description="Secreted protein" evidence="1">
    <location>
        <begin position="22"/>
        <end position="75"/>
    </location>
</feature>
<dbReference type="AlphaFoldDB" id="A0A8X6S4W6"/>
<dbReference type="EMBL" id="BMAU01021233">
    <property type="protein sequence ID" value="GFY02937.1"/>
    <property type="molecule type" value="Genomic_DNA"/>
</dbReference>
<reference evidence="2" key="1">
    <citation type="submission" date="2020-08" db="EMBL/GenBank/DDBJ databases">
        <title>Multicomponent nature underlies the extraordinary mechanical properties of spider dragline silk.</title>
        <authorList>
            <person name="Kono N."/>
            <person name="Nakamura H."/>
            <person name="Mori M."/>
            <person name="Yoshida Y."/>
            <person name="Ohtoshi R."/>
            <person name="Malay A.D."/>
            <person name="Moran D.A.P."/>
            <person name="Tomita M."/>
            <person name="Numata K."/>
            <person name="Arakawa K."/>
        </authorList>
    </citation>
    <scope>NUCLEOTIDE SEQUENCE</scope>
</reference>
<evidence type="ECO:0000256" key="1">
    <source>
        <dbReference type="SAM" id="SignalP"/>
    </source>
</evidence>
<evidence type="ECO:0000313" key="3">
    <source>
        <dbReference type="Proteomes" id="UP000887159"/>
    </source>
</evidence>
<protein>
    <recommendedName>
        <fullName evidence="4">Secreted protein</fullName>
    </recommendedName>
</protein>
<keyword evidence="1" id="KW-0732">Signal</keyword>
<organism evidence="2 3">
    <name type="scientific">Trichonephila clavipes</name>
    <name type="common">Golden silk orbweaver</name>
    <name type="synonym">Nephila clavipes</name>
    <dbReference type="NCBI Taxonomy" id="2585209"/>
    <lineage>
        <taxon>Eukaryota</taxon>
        <taxon>Metazoa</taxon>
        <taxon>Ecdysozoa</taxon>
        <taxon>Arthropoda</taxon>
        <taxon>Chelicerata</taxon>
        <taxon>Arachnida</taxon>
        <taxon>Araneae</taxon>
        <taxon>Araneomorphae</taxon>
        <taxon>Entelegynae</taxon>
        <taxon>Araneoidea</taxon>
        <taxon>Nephilidae</taxon>
        <taxon>Trichonephila</taxon>
    </lineage>
</organism>
<gene>
    <name evidence="2" type="ORF">TNCV_3508171</name>
</gene>
<accession>A0A8X6S4W6</accession>
<evidence type="ECO:0000313" key="2">
    <source>
        <dbReference type="EMBL" id="GFY02937.1"/>
    </source>
</evidence>
<evidence type="ECO:0008006" key="4">
    <source>
        <dbReference type="Google" id="ProtNLM"/>
    </source>
</evidence>
<keyword evidence="3" id="KW-1185">Reference proteome</keyword>
<feature type="signal peptide" evidence="1">
    <location>
        <begin position="1"/>
        <end position="21"/>
    </location>
</feature>
<sequence length="75" mass="8514">MNLTTFVVVVALVFIHFIVDCGLDSSCTEVTISLSFSNHSLLHRMQSRFLHLLHRILEILESIGQSRLTPPCGRY</sequence>
<name>A0A8X6S4W6_TRICX</name>
<proteinExistence type="predicted"/>
<dbReference type="Proteomes" id="UP000887159">
    <property type="component" value="Unassembled WGS sequence"/>
</dbReference>